<evidence type="ECO:0000313" key="2">
    <source>
        <dbReference type="EMBL" id="GMR58863.1"/>
    </source>
</evidence>
<dbReference type="Proteomes" id="UP001328107">
    <property type="component" value="Unassembled WGS sequence"/>
</dbReference>
<reference evidence="3" key="1">
    <citation type="submission" date="2022-10" db="EMBL/GenBank/DDBJ databases">
        <title>Genome assembly of Pristionchus species.</title>
        <authorList>
            <person name="Yoshida K."/>
            <person name="Sommer R.J."/>
        </authorList>
    </citation>
    <scope>NUCLEOTIDE SEQUENCE [LARGE SCALE GENOMIC DNA]</scope>
    <source>
        <strain evidence="3">RS5460</strain>
    </source>
</reference>
<dbReference type="EMBL" id="BTRK01000006">
    <property type="protein sequence ID" value="GMR58863.1"/>
    <property type="molecule type" value="Genomic_DNA"/>
</dbReference>
<evidence type="ECO:0008006" key="4">
    <source>
        <dbReference type="Google" id="ProtNLM"/>
    </source>
</evidence>
<dbReference type="AlphaFoldDB" id="A0AAN5D8K6"/>
<comment type="caution">
    <text evidence="2">The sequence shown here is derived from an EMBL/GenBank/DDBJ whole genome shotgun (WGS) entry which is preliminary data.</text>
</comment>
<accession>A0AAN5D8K6</accession>
<evidence type="ECO:0000256" key="1">
    <source>
        <dbReference type="SAM" id="MobiDB-lite"/>
    </source>
</evidence>
<sequence length="328" mass="37260">LPACSILHGAPSSPRHFSSVSPLIPLVVCRENSERERMAEYPGTRRRREDAIHSTVFDSLSRPLSRSSDRKEKQELKRVDTHSLARSEPIDDMGLFNGNRVRWNHFGKKYTLRISDYEMEYADLYDAFMKKIYEVRPDFEGRIAFIDNYGRQSLISTDSELREALTAAGGKLKVHTMLTDGSVVAAADLVKSRRSQSVPPERAYQTYPPHSRSPSSLQSAPVAPYHRRTLTPPPVIESPHSPNGSVLPYHQQQLQVPPPGYTYKYTTYGPSYSQPILYGMPPTNGMLMRFLLNPFSMGYTRSWVGPYKYGHWGGWNGRYATSGWGPIW</sequence>
<protein>
    <recommendedName>
        <fullName evidence="4">PB1 domain-containing protein</fullName>
    </recommendedName>
</protein>
<evidence type="ECO:0000313" key="3">
    <source>
        <dbReference type="Proteomes" id="UP001328107"/>
    </source>
</evidence>
<feature type="region of interest" description="Disordered" evidence="1">
    <location>
        <begin position="192"/>
        <end position="221"/>
    </location>
</feature>
<feature type="region of interest" description="Disordered" evidence="1">
    <location>
        <begin position="62"/>
        <end position="82"/>
    </location>
</feature>
<keyword evidence="3" id="KW-1185">Reference proteome</keyword>
<organism evidence="2 3">
    <name type="scientific">Pristionchus mayeri</name>
    <dbReference type="NCBI Taxonomy" id="1317129"/>
    <lineage>
        <taxon>Eukaryota</taxon>
        <taxon>Metazoa</taxon>
        <taxon>Ecdysozoa</taxon>
        <taxon>Nematoda</taxon>
        <taxon>Chromadorea</taxon>
        <taxon>Rhabditida</taxon>
        <taxon>Rhabditina</taxon>
        <taxon>Diplogasteromorpha</taxon>
        <taxon>Diplogasteroidea</taxon>
        <taxon>Neodiplogasteridae</taxon>
        <taxon>Pristionchus</taxon>
    </lineage>
</organism>
<proteinExistence type="predicted"/>
<feature type="non-terminal residue" evidence="2">
    <location>
        <position position="1"/>
    </location>
</feature>
<feature type="compositionally biased region" description="Basic and acidic residues" evidence="1">
    <location>
        <begin position="67"/>
        <end position="82"/>
    </location>
</feature>
<gene>
    <name evidence="2" type="ORF">PMAYCL1PPCAC_29058</name>
</gene>
<name>A0AAN5D8K6_9BILA</name>